<sequence length="67" mass="7803">MGDEATKEQKQERKHLKEAEKAKVIEQEHLEKQACKAEKAKAKEQKQLEKQARKGTEEVQSDEPKEE</sequence>
<comment type="caution">
    <text evidence="2">The sequence shown here is derived from an EMBL/GenBank/DDBJ whole genome shotgun (WGS) entry which is preliminary data.</text>
</comment>
<feature type="compositionally biased region" description="Basic and acidic residues" evidence="1">
    <location>
        <begin position="1"/>
        <end position="57"/>
    </location>
</feature>
<protein>
    <submittedName>
        <fullName evidence="2">Uncharacterized protein</fullName>
    </submittedName>
</protein>
<evidence type="ECO:0000313" key="3">
    <source>
        <dbReference type="Proteomes" id="UP000547209"/>
    </source>
</evidence>
<dbReference type="EMBL" id="JACJVP010000072">
    <property type="protein sequence ID" value="MBB6675374.1"/>
    <property type="molecule type" value="Genomic_DNA"/>
</dbReference>
<feature type="region of interest" description="Disordered" evidence="1">
    <location>
        <begin position="1"/>
        <end position="67"/>
    </location>
</feature>
<dbReference type="AlphaFoldDB" id="A0A7X0RXA1"/>
<evidence type="ECO:0000256" key="1">
    <source>
        <dbReference type="SAM" id="MobiDB-lite"/>
    </source>
</evidence>
<dbReference type="RefSeq" id="WP_185673230.1">
    <property type="nucleotide sequence ID" value="NZ_JACJVP010000072.1"/>
</dbReference>
<reference evidence="2 3" key="1">
    <citation type="submission" date="2020-08" db="EMBL/GenBank/DDBJ databases">
        <title>Cohnella phylogeny.</title>
        <authorList>
            <person name="Dunlap C."/>
        </authorList>
    </citation>
    <scope>NUCLEOTIDE SEQUENCE [LARGE SCALE GENOMIC DNA]</scope>
    <source>
        <strain evidence="2 3">DSM 28246</strain>
    </source>
</reference>
<organism evidence="2 3">
    <name type="scientific">Cohnella nanjingensis</name>
    <dbReference type="NCBI Taxonomy" id="1387779"/>
    <lineage>
        <taxon>Bacteria</taxon>
        <taxon>Bacillati</taxon>
        <taxon>Bacillota</taxon>
        <taxon>Bacilli</taxon>
        <taxon>Bacillales</taxon>
        <taxon>Paenibacillaceae</taxon>
        <taxon>Cohnella</taxon>
    </lineage>
</organism>
<keyword evidence="3" id="KW-1185">Reference proteome</keyword>
<accession>A0A7X0RXA1</accession>
<gene>
    <name evidence="2" type="ORF">H7C19_32420</name>
</gene>
<evidence type="ECO:0000313" key="2">
    <source>
        <dbReference type="EMBL" id="MBB6675374.1"/>
    </source>
</evidence>
<name>A0A7X0RXA1_9BACL</name>
<dbReference type="Proteomes" id="UP000547209">
    <property type="component" value="Unassembled WGS sequence"/>
</dbReference>
<proteinExistence type="predicted"/>